<dbReference type="Proteomes" id="UP001107558">
    <property type="component" value="Chromosome 1"/>
</dbReference>
<evidence type="ECO:0000259" key="2">
    <source>
        <dbReference type="PROSITE" id="PS50835"/>
    </source>
</evidence>
<dbReference type="GO" id="GO:0050808">
    <property type="term" value="P:synapse organization"/>
    <property type="evidence" value="ECO:0007669"/>
    <property type="project" value="TreeGrafter"/>
</dbReference>
<dbReference type="GO" id="GO:0032589">
    <property type="term" value="C:neuron projection membrane"/>
    <property type="evidence" value="ECO:0007669"/>
    <property type="project" value="TreeGrafter"/>
</dbReference>
<feature type="domain" description="Ig-like" evidence="2">
    <location>
        <begin position="161"/>
        <end position="259"/>
    </location>
</feature>
<feature type="chain" id="PRO_5039894310" description="Ig-like domain-containing protein" evidence="1">
    <location>
        <begin position="29"/>
        <end position="322"/>
    </location>
</feature>
<dbReference type="InterPro" id="IPR003599">
    <property type="entry name" value="Ig_sub"/>
</dbReference>
<sequence length="322" mass="36212">METTILIRIIISILYWLQFNNLFTKCDGDNVITNSTLNKNVTELNHTNEILPVQPKTPFFESNQNLNVTVLENESVVLKCAVRFKGNKTISWIRKSDLHILTSENFVFSGDPRFTVIHAVDSNEWNLKIENITTKDSGYYECQVNTEPKIKLSVHLEVTVPEVLQERMIASANSFDGKVKFAKLIGSSEIHVKVGSTISLTCVVNHHVPSIQWYHNAHVIEFNSNRGGISLETEKNADGTTSRLMLTRASFRDGGNYTCVPHGALSASGFVHVLNGEHPAAKYTSNAVTCFSNSITVPCTTFLLLYHHYTSRKVVNFFARFR</sequence>
<dbReference type="AlphaFoldDB" id="A0A9J6CJI2"/>
<gene>
    <name evidence="3" type="ORF">PVAND_011528</name>
</gene>
<dbReference type="PANTHER" id="PTHR23279">
    <property type="entry name" value="DEFECTIVE PROBOSCIS EXTENSION RESPONSE DPR -RELATED"/>
    <property type="match status" value="1"/>
</dbReference>
<dbReference type="InterPro" id="IPR037448">
    <property type="entry name" value="Zig-8"/>
</dbReference>
<dbReference type="Pfam" id="PF13927">
    <property type="entry name" value="Ig_3"/>
    <property type="match status" value="1"/>
</dbReference>
<evidence type="ECO:0000313" key="3">
    <source>
        <dbReference type="EMBL" id="KAG5682156.1"/>
    </source>
</evidence>
<organism evidence="3 4">
    <name type="scientific">Polypedilum vanderplanki</name>
    <name type="common">Sleeping chironomid midge</name>
    <dbReference type="NCBI Taxonomy" id="319348"/>
    <lineage>
        <taxon>Eukaryota</taxon>
        <taxon>Metazoa</taxon>
        <taxon>Ecdysozoa</taxon>
        <taxon>Arthropoda</taxon>
        <taxon>Hexapoda</taxon>
        <taxon>Insecta</taxon>
        <taxon>Pterygota</taxon>
        <taxon>Neoptera</taxon>
        <taxon>Endopterygota</taxon>
        <taxon>Diptera</taxon>
        <taxon>Nematocera</taxon>
        <taxon>Chironomoidea</taxon>
        <taxon>Chironomidae</taxon>
        <taxon>Chironominae</taxon>
        <taxon>Polypedilum</taxon>
        <taxon>Polypedilum</taxon>
    </lineage>
</organism>
<dbReference type="Pfam" id="PF07686">
    <property type="entry name" value="V-set"/>
    <property type="match status" value="1"/>
</dbReference>
<dbReference type="InterPro" id="IPR013783">
    <property type="entry name" value="Ig-like_fold"/>
</dbReference>
<dbReference type="SUPFAM" id="SSF48726">
    <property type="entry name" value="Immunoglobulin"/>
    <property type="match status" value="2"/>
</dbReference>
<evidence type="ECO:0000313" key="4">
    <source>
        <dbReference type="Proteomes" id="UP001107558"/>
    </source>
</evidence>
<dbReference type="SMART" id="SM00406">
    <property type="entry name" value="IGv"/>
    <property type="match status" value="1"/>
</dbReference>
<accession>A0A9J6CJI2</accession>
<proteinExistence type="predicted"/>
<feature type="signal peptide" evidence="1">
    <location>
        <begin position="1"/>
        <end position="28"/>
    </location>
</feature>
<dbReference type="InterPro" id="IPR007110">
    <property type="entry name" value="Ig-like_dom"/>
</dbReference>
<dbReference type="InterPro" id="IPR013106">
    <property type="entry name" value="Ig_V-set"/>
</dbReference>
<dbReference type="InterPro" id="IPR003598">
    <property type="entry name" value="Ig_sub2"/>
</dbReference>
<evidence type="ECO:0000256" key="1">
    <source>
        <dbReference type="SAM" id="SignalP"/>
    </source>
</evidence>
<protein>
    <recommendedName>
        <fullName evidence="2">Ig-like domain-containing protein</fullName>
    </recommendedName>
</protein>
<dbReference type="Gene3D" id="2.60.40.10">
    <property type="entry name" value="Immunoglobulins"/>
    <property type="match status" value="2"/>
</dbReference>
<keyword evidence="1" id="KW-0732">Signal</keyword>
<dbReference type="PANTHER" id="PTHR23279:SF6">
    <property type="entry name" value="DEFECTIVE PROBOSCIS EXTENSION RESPONSE 7, ISOFORM F"/>
    <property type="match status" value="1"/>
</dbReference>
<name>A0A9J6CJI2_POLVA</name>
<dbReference type="PROSITE" id="PS50835">
    <property type="entry name" value="IG_LIKE"/>
    <property type="match status" value="2"/>
</dbReference>
<dbReference type="SMART" id="SM00408">
    <property type="entry name" value="IGc2"/>
    <property type="match status" value="2"/>
</dbReference>
<reference evidence="3" key="1">
    <citation type="submission" date="2021-03" db="EMBL/GenBank/DDBJ databases">
        <title>Chromosome level genome of the anhydrobiotic midge Polypedilum vanderplanki.</title>
        <authorList>
            <person name="Yoshida Y."/>
            <person name="Kikawada T."/>
            <person name="Gusev O."/>
        </authorList>
    </citation>
    <scope>NUCLEOTIDE SEQUENCE</scope>
    <source>
        <strain evidence="3">NIAS01</strain>
        <tissue evidence="3">Whole body or cell culture</tissue>
    </source>
</reference>
<feature type="domain" description="Ig-like" evidence="2">
    <location>
        <begin position="55"/>
        <end position="153"/>
    </location>
</feature>
<dbReference type="InterPro" id="IPR036179">
    <property type="entry name" value="Ig-like_dom_sf"/>
</dbReference>
<comment type="caution">
    <text evidence="3">The sequence shown here is derived from an EMBL/GenBank/DDBJ whole genome shotgun (WGS) entry which is preliminary data.</text>
</comment>
<dbReference type="EMBL" id="JADBJN010000001">
    <property type="protein sequence ID" value="KAG5682156.1"/>
    <property type="molecule type" value="Genomic_DNA"/>
</dbReference>
<keyword evidence="4" id="KW-1185">Reference proteome</keyword>
<dbReference type="SMART" id="SM00409">
    <property type="entry name" value="IG"/>
    <property type="match status" value="2"/>
</dbReference>
<dbReference type="OrthoDB" id="190835at2759"/>